<dbReference type="SUPFAM" id="SSF52540">
    <property type="entry name" value="P-loop containing nucleoside triphosphate hydrolases"/>
    <property type="match status" value="1"/>
</dbReference>
<reference evidence="2 3" key="1">
    <citation type="submission" date="2019-07" db="EMBL/GenBank/DDBJ databases">
        <title>Complete Genome Sequence of Leptotrichia trevisanii Strain JMUB3935.</title>
        <authorList>
            <person name="Watanabe S."/>
            <person name="Cui L."/>
        </authorList>
    </citation>
    <scope>NUCLEOTIDE SEQUENCE [LARGE SCALE GENOMIC DNA]</scope>
    <source>
        <strain evidence="2 3">JMUB3935</strain>
    </source>
</reference>
<name>A0A510KLR5_9FUSO</name>
<sequence length="382" mass="44824">MIIMRLKIDNFYSFKDFEINFSYPRKVKNSLIEHEFIEKIPNFRFKKLNIIMGANSAGKTTFGKMLRNIFNFIAKQRVDLLLEAVNKEGTEAMFELDIVLKEENKYNLYRLNVVVEKIMLNEDDEHLNIKKMKLSKATLNKNDSYERAIERLDVVKKYSQEENEKNETEKILDEINGFGWFFNFPQSNNLTKKIKNLNVASNILKTFDNTIQNIKEIENTENGYQIIFKNRDSVLLQNGKIVDRDILSSGTEEALGIIFAIDQMIQEPDRPFYIDEKFSHAHSELEKSILSIMIDIMGNESQLFFTTHNSDILTMNFPTHSFTFLSKREDGKINVTYPEDMIKRNDRNLINYVKNNVFDTIPDDELIYDIIDIINNKRKGVI</sequence>
<dbReference type="Pfam" id="PF13304">
    <property type="entry name" value="AAA_21"/>
    <property type="match status" value="1"/>
</dbReference>
<dbReference type="AlphaFoldDB" id="A0A510KLR5"/>
<evidence type="ECO:0000313" key="2">
    <source>
        <dbReference type="EMBL" id="BBM52659.1"/>
    </source>
</evidence>
<dbReference type="STRING" id="1122173.GCA_000482505_00819"/>
<accession>A0A510KLR5</accession>
<evidence type="ECO:0000313" key="3">
    <source>
        <dbReference type="Proteomes" id="UP000321378"/>
    </source>
</evidence>
<organism evidence="2 3">
    <name type="scientific">Leptotrichia trevisanii</name>
    <dbReference type="NCBI Taxonomy" id="109328"/>
    <lineage>
        <taxon>Bacteria</taxon>
        <taxon>Fusobacteriati</taxon>
        <taxon>Fusobacteriota</taxon>
        <taxon>Fusobacteriia</taxon>
        <taxon>Fusobacteriales</taxon>
        <taxon>Leptotrichiaceae</taxon>
        <taxon>Leptotrichia</taxon>
    </lineage>
</organism>
<dbReference type="EMBL" id="AP019840">
    <property type="protein sequence ID" value="BBM52659.1"/>
    <property type="molecule type" value="Genomic_DNA"/>
</dbReference>
<proteinExistence type="predicted"/>
<dbReference type="Gene3D" id="3.40.50.300">
    <property type="entry name" value="P-loop containing nucleotide triphosphate hydrolases"/>
    <property type="match status" value="1"/>
</dbReference>
<dbReference type="InterPro" id="IPR003959">
    <property type="entry name" value="ATPase_AAA_core"/>
</dbReference>
<evidence type="ECO:0000259" key="1">
    <source>
        <dbReference type="Pfam" id="PF13304"/>
    </source>
</evidence>
<dbReference type="InterPro" id="IPR027417">
    <property type="entry name" value="P-loop_NTPase"/>
</dbReference>
<dbReference type="RefSeq" id="WP_146996978.1">
    <property type="nucleotide sequence ID" value="NZ_AP019840.1"/>
</dbReference>
<dbReference type="GO" id="GO:0016887">
    <property type="term" value="F:ATP hydrolysis activity"/>
    <property type="evidence" value="ECO:0007669"/>
    <property type="project" value="InterPro"/>
</dbReference>
<protein>
    <recommendedName>
        <fullName evidence="1">ATPase AAA-type core domain-containing protein</fullName>
    </recommendedName>
</protein>
<dbReference type="InterPro" id="IPR051396">
    <property type="entry name" value="Bact_Antivir_Def_Nuclease"/>
</dbReference>
<dbReference type="PANTHER" id="PTHR43581:SF4">
    <property type="entry name" value="ATP_GTP PHOSPHATASE"/>
    <property type="match status" value="1"/>
</dbReference>
<dbReference type="Proteomes" id="UP000321378">
    <property type="component" value="Chromosome"/>
</dbReference>
<feature type="domain" description="ATPase AAA-type core" evidence="1">
    <location>
        <begin position="48"/>
        <end position="310"/>
    </location>
</feature>
<gene>
    <name evidence="2" type="ORF">JMUB3935_1638</name>
</gene>
<dbReference type="PANTHER" id="PTHR43581">
    <property type="entry name" value="ATP/GTP PHOSPHATASE"/>
    <property type="match status" value="1"/>
</dbReference>
<dbReference type="GO" id="GO:0005524">
    <property type="term" value="F:ATP binding"/>
    <property type="evidence" value="ECO:0007669"/>
    <property type="project" value="InterPro"/>
</dbReference>